<dbReference type="InterPro" id="IPR038765">
    <property type="entry name" value="Papain-like_cys_pep_sf"/>
</dbReference>
<feature type="region of interest" description="Disordered" evidence="1">
    <location>
        <begin position="231"/>
        <end position="299"/>
    </location>
</feature>
<sequence>MFHILDFNELDSDNQGPKTDPYLEESLIYPSSDESSDDKESDFPPDFSDNEDINTKTTKEAAFQPYSLMNALSSKTKLMSSSEQQDAQEAFQLISTALREEQQTLAIHLQNANICLKPQKQNVMKNPLIGLVASRLGCTNYSSKDKGQNEFSLNKRTVQKFFDTKYREITRKRNKKNRPNDLRNRTSRDFNSEESEYSNDENELSSDSSSSEDEDYLEDVEYRIEVIPDFDIGFEPKPRSGSKTNYKNASELPEINSGCSNDDALNKSAAASRHINKAQTDEVCEEQAEHEAVDNSETSRPANAALGALSNIAGRLMTPSVSSLCIPSLVNSSHGDDSGNSFDEDTRPPSSHLNLPPISSVLSGSSSPLPAKSATCASLGAGGDNDWYLVSDEEVQKVSIKEALNANPYLLFYERVL</sequence>
<feature type="region of interest" description="Disordered" evidence="1">
    <location>
        <begin position="1"/>
        <end position="60"/>
    </location>
</feature>
<dbReference type="OrthoDB" id="2020758at2759"/>
<evidence type="ECO:0000259" key="2">
    <source>
        <dbReference type="Pfam" id="PF00443"/>
    </source>
</evidence>
<comment type="caution">
    <text evidence="3">The sequence shown here is derived from an EMBL/GenBank/DDBJ whole genome shotgun (WGS) entry which is preliminary data.</text>
</comment>
<keyword evidence="4" id="KW-1185">Reference proteome</keyword>
<dbReference type="Proteomes" id="UP000187429">
    <property type="component" value="Unassembled WGS sequence"/>
</dbReference>
<feature type="domain" description="Peptidase C19 ubiquitin carboxyl-terminal hydrolase" evidence="2">
    <location>
        <begin position="36"/>
        <end position="221"/>
    </location>
</feature>
<feature type="region of interest" description="Disordered" evidence="1">
    <location>
        <begin position="335"/>
        <end position="368"/>
    </location>
</feature>
<dbReference type="GO" id="GO:0016579">
    <property type="term" value="P:protein deubiquitination"/>
    <property type="evidence" value="ECO:0007669"/>
    <property type="project" value="InterPro"/>
</dbReference>
<protein>
    <recommendedName>
        <fullName evidence="2">Peptidase C19 ubiquitin carboxyl-terminal hydrolase domain-containing protein</fullName>
    </recommendedName>
</protein>
<gene>
    <name evidence="3" type="ORF">AYI69_g6737</name>
</gene>
<dbReference type="AlphaFoldDB" id="A0A1R1XWY1"/>
<dbReference type="Gene3D" id="3.90.70.10">
    <property type="entry name" value="Cysteine proteinases"/>
    <property type="match status" value="2"/>
</dbReference>
<evidence type="ECO:0000256" key="1">
    <source>
        <dbReference type="SAM" id="MobiDB-lite"/>
    </source>
</evidence>
<proteinExistence type="predicted"/>
<dbReference type="SUPFAM" id="SSF54001">
    <property type="entry name" value="Cysteine proteinases"/>
    <property type="match status" value="2"/>
</dbReference>
<reference evidence="4" key="1">
    <citation type="submission" date="2017-01" db="EMBL/GenBank/DDBJ databases">
        <authorList>
            <person name="Wang Y."/>
            <person name="White M."/>
            <person name="Kvist S."/>
            <person name="Moncalvo J.-M."/>
        </authorList>
    </citation>
    <scope>NUCLEOTIDE SEQUENCE [LARGE SCALE GENOMIC DNA]</scope>
    <source>
        <strain evidence="4">ID-206-W2</strain>
    </source>
</reference>
<organism evidence="3 4">
    <name type="scientific">Smittium culicis</name>
    <dbReference type="NCBI Taxonomy" id="133412"/>
    <lineage>
        <taxon>Eukaryota</taxon>
        <taxon>Fungi</taxon>
        <taxon>Fungi incertae sedis</taxon>
        <taxon>Zoopagomycota</taxon>
        <taxon>Kickxellomycotina</taxon>
        <taxon>Harpellomycetes</taxon>
        <taxon>Harpellales</taxon>
        <taxon>Legeriomycetaceae</taxon>
        <taxon>Smittium</taxon>
    </lineage>
</organism>
<accession>A0A1R1XWY1</accession>
<dbReference type="GO" id="GO:0004843">
    <property type="term" value="F:cysteine-type deubiquitinase activity"/>
    <property type="evidence" value="ECO:0007669"/>
    <property type="project" value="InterPro"/>
</dbReference>
<dbReference type="Pfam" id="PF00443">
    <property type="entry name" value="UCH"/>
    <property type="match status" value="1"/>
</dbReference>
<dbReference type="EMBL" id="LSSM01003086">
    <property type="protein sequence ID" value="OMJ19160.1"/>
    <property type="molecule type" value="Genomic_DNA"/>
</dbReference>
<dbReference type="InterPro" id="IPR001394">
    <property type="entry name" value="Peptidase_C19_UCH"/>
</dbReference>
<evidence type="ECO:0000313" key="4">
    <source>
        <dbReference type="Proteomes" id="UP000187429"/>
    </source>
</evidence>
<feature type="region of interest" description="Disordered" evidence="1">
    <location>
        <begin position="169"/>
        <end position="216"/>
    </location>
</feature>
<feature type="compositionally biased region" description="Acidic residues" evidence="1">
    <location>
        <begin position="192"/>
        <end position="216"/>
    </location>
</feature>
<feature type="compositionally biased region" description="Low complexity" evidence="1">
    <location>
        <begin position="355"/>
        <end position="368"/>
    </location>
</feature>
<evidence type="ECO:0000313" key="3">
    <source>
        <dbReference type="EMBL" id="OMJ19160.1"/>
    </source>
</evidence>
<feature type="compositionally biased region" description="Basic and acidic residues" evidence="1">
    <location>
        <begin position="178"/>
        <end position="191"/>
    </location>
</feature>
<name>A0A1R1XWY1_9FUNG</name>